<feature type="non-terminal residue" evidence="2">
    <location>
        <position position="54"/>
    </location>
</feature>
<proteinExistence type="predicted"/>
<dbReference type="Proteomes" id="UP000828390">
    <property type="component" value="Unassembled WGS sequence"/>
</dbReference>
<accession>A0A9D4HIA8</accession>
<protein>
    <submittedName>
        <fullName evidence="2">Uncharacterized protein</fullName>
    </submittedName>
</protein>
<feature type="compositionally biased region" description="Basic and acidic residues" evidence="1">
    <location>
        <begin position="1"/>
        <end position="11"/>
    </location>
</feature>
<dbReference type="AlphaFoldDB" id="A0A9D4HIA8"/>
<reference evidence="2" key="2">
    <citation type="submission" date="2020-11" db="EMBL/GenBank/DDBJ databases">
        <authorList>
            <person name="McCartney M.A."/>
            <person name="Auch B."/>
            <person name="Kono T."/>
            <person name="Mallez S."/>
            <person name="Becker A."/>
            <person name="Gohl D.M."/>
            <person name="Silverstein K.A.T."/>
            <person name="Koren S."/>
            <person name="Bechman K.B."/>
            <person name="Herman A."/>
            <person name="Abrahante J.E."/>
            <person name="Garbe J."/>
        </authorList>
    </citation>
    <scope>NUCLEOTIDE SEQUENCE</scope>
    <source>
        <strain evidence="2">Duluth1</strain>
        <tissue evidence="2">Whole animal</tissue>
    </source>
</reference>
<name>A0A9D4HIA8_DREPO</name>
<dbReference type="EMBL" id="JAIWYP010000013">
    <property type="protein sequence ID" value="KAH3718519.1"/>
    <property type="molecule type" value="Genomic_DNA"/>
</dbReference>
<keyword evidence="3" id="KW-1185">Reference proteome</keyword>
<gene>
    <name evidence="2" type="ORF">DPMN_061324</name>
</gene>
<reference evidence="2" key="1">
    <citation type="journal article" date="2019" name="bioRxiv">
        <title>The Genome of the Zebra Mussel, Dreissena polymorpha: A Resource for Invasive Species Research.</title>
        <authorList>
            <person name="McCartney M.A."/>
            <person name="Auch B."/>
            <person name="Kono T."/>
            <person name="Mallez S."/>
            <person name="Zhang Y."/>
            <person name="Obille A."/>
            <person name="Becker A."/>
            <person name="Abrahante J.E."/>
            <person name="Garbe J."/>
            <person name="Badalamenti J.P."/>
            <person name="Herman A."/>
            <person name="Mangelson H."/>
            <person name="Liachko I."/>
            <person name="Sullivan S."/>
            <person name="Sone E.D."/>
            <person name="Koren S."/>
            <person name="Silverstein K.A.T."/>
            <person name="Beckman K.B."/>
            <person name="Gohl D.M."/>
        </authorList>
    </citation>
    <scope>NUCLEOTIDE SEQUENCE</scope>
    <source>
        <strain evidence="2">Duluth1</strain>
        <tissue evidence="2">Whole animal</tissue>
    </source>
</reference>
<evidence type="ECO:0000256" key="1">
    <source>
        <dbReference type="SAM" id="MobiDB-lite"/>
    </source>
</evidence>
<sequence>MGTDGHVERQTNRGSANLQKAYYPPHLPYPREKELSNRIVRARAFVLKGYDLIL</sequence>
<feature type="region of interest" description="Disordered" evidence="1">
    <location>
        <begin position="1"/>
        <end position="25"/>
    </location>
</feature>
<evidence type="ECO:0000313" key="3">
    <source>
        <dbReference type="Proteomes" id="UP000828390"/>
    </source>
</evidence>
<organism evidence="2 3">
    <name type="scientific">Dreissena polymorpha</name>
    <name type="common">Zebra mussel</name>
    <name type="synonym">Mytilus polymorpha</name>
    <dbReference type="NCBI Taxonomy" id="45954"/>
    <lineage>
        <taxon>Eukaryota</taxon>
        <taxon>Metazoa</taxon>
        <taxon>Spiralia</taxon>
        <taxon>Lophotrochozoa</taxon>
        <taxon>Mollusca</taxon>
        <taxon>Bivalvia</taxon>
        <taxon>Autobranchia</taxon>
        <taxon>Heteroconchia</taxon>
        <taxon>Euheterodonta</taxon>
        <taxon>Imparidentia</taxon>
        <taxon>Neoheterodontei</taxon>
        <taxon>Myida</taxon>
        <taxon>Dreissenoidea</taxon>
        <taxon>Dreissenidae</taxon>
        <taxon>Dreissena</taxon>
    </lineage>
</organism>
<evidence type="ECO:0000313" key="2">
    <source>
        <dbReference type="EMBL" id="KAH3718519.1"/>
    </source>
</evidence>
<comment type="caution">
    <text evidence="2">The sequence shown here is derived from an EMBL/GenBank/DDBJ whole genome shotgun (WGS) entry which is preliminary data.</text>
</comment>